<dbReference type="InterPro" id="IPR015797">
    <property type="entry name" value="NUDIX_hydrolase-like_dom_sf"/>
</dbReference>
<dbReference type="PANTHER" id="PTHR43736">
    <property type="entry name" value="ADP-RIBOSE PYROPHOSPHATASE"/>
    <property type="match status" value="1"/>
</dbReference>
<feature type="domain" description="Nudix hydrolase" evidence="1">
    <location>
        <begin position="1"/>
        <end position="134"/>
    </location>
</feature>
<dbReference type="STRING" id="1618446.UV61_C0006G0042"/>
<dbReference type="PANTHER" id="PTHR43736:SF1">
    <property type="entry name" value="DIHYDRONEOPTERIN TRIPHOSPHATE DIPHOSPHATASE"/>
    <property type="match status" value="1"/>
</dbReference>
<dbReference type="AlphaFoldDB" id="A0A0G1EUX9"/>
<evidence type="ECO:0000313" key="2">
    <source>
        <dbReference type="EMBL" id="KKS86841.1"/>
    </source>
</evidence>
<dbReference type="InterPro" id="IPR000086">
    <property type="entry name" value="NUDIX_hydrolase_dom"/>
</dbReference>
<dbReference type="Gene3D" id="3.90.79.10">
    <property type="entry name" value="Nucleoside Triphosphate Pyrophosphohydrolase"/>
    <property type="match status" value="1"/>
</dbReference>
<gene>
    <name evidence="2" type="ORF">UV61_C0006G0042</name>
</gene>
<comment type="caution">
    <text evidence="2">The sequence shown here is derived from an EMBL/GenBank/DDBJ whole genome shotgun (WGS) entry which is preliminary data.</text>
</comment>
<dbReference type="PROSITE" id="PS51462">
    <property type="entry name" value="NUDIX"/>
    <property type="match status" value="1"/>
</dbReference>
<accession>A0A0G1EUX9</accession>
<reference evidence="2 3" key="1">
    <citation type="journal article" date="2015" name="Nature">
        <title>rRNA introns, odd ribosomes, and small enigmatic genomes across a large radiation of phyla.</title>
        <authorList>
            <person name="Brown C.T."/>
            <person name="Hug L.A."/>
            <person name="Thomas B.C."/>
            <person name="Sharon I."/>
            <person name="Castelle C.J."/>
            <person name="Singh A."/>
            <person name="Wilkins M.J."/>
            <person name="Williams K.H."/>
            <person name="Banfield J.F."/>
        </authorList>
    </citation>
    <scope>NUCLEOTIDE SEQUENCE [LARGE SCALE GENOMIC DNA]</scope>
</reference>
<dbReference type="SUPFAM" id="SSF55811">
    <property type="entry name" value="Nudix"/>
    <property type="match status" value="1"/>
</dbReference>
<dbReference type="EMBL" id="LCFD01000006">
    <property type="protein sequence ID" value="KKS86841.1"/>
    <property type="molecule type" value="Genomic_DNA"/>
</dbReference>
<name>A0A0G1EUX9_9BACT</name>
<evidence type="ECO:0000259" key="1">
    <source>
        <dbReference type="PROSITE" id="PS51462"/>
    </source>
</evidence>
<organism evidence="2 3">
    <name type="scientific">Candidatus Gottesmanbacteria bacterium GW2011_GWB1_43_11</name>
    <dbReference type="NCBI Taxonomy" id="1618446"/>
    <lineage>
        <taxon>Bacteria</taxon>
        <taxon>Candidatus Gottesmaniibacteriota</taxon>
    </lineage>
</organism>
<evidence type="ECO:0000313" key="3">
    <source>
        <dbReference type="Proteomes" id="UP000034050"/>
    </source>
</evidence>
<protein>
    <recommendedName>
        <fullName evidence="1">Nudix hydrolase domain-containing protein</fullName>
    </recommendedName>
</protein>
<proteinExistence type="predicted"/>
<dbReference type="Proteomes" id="UP000034050">
    <property type="component" value="Unassembled WGS sequence"/>
</dbReference>
<sequence length="139" mass="15912">MEDLVCFIGQKAFIEKNGELLILHDPQMGLDLPGGKVREGELDLSMALKREVIEETGLTIEILEPFYTWFFTIPLDSGHRSAGKNIFSVGYKCKYISGEVKLSSEHDWYKWINKNSYKEDTNSGFGKALETYFKDTRFG</sequence>
<dbReference type="Pfam" id="PF00293">
    <property type="entry name" value="NUDIX"/>
    <property type="match status" value="1"/>
</dbReference>